<dbReference type="GO" id="GO:0032391">
    <property type="term" value="C:photoreceptor connecting cilium"/>
    <property type="evidence" value="ECO:0007669"/>
    <property type="project" value="TreeGrafter"/>
</dbReference>
<proteinExistence type="predicted"/>
<dbReference type="GO" id="GO:0046548">
    <property type="term" value="P:retinal rod cell development"/>
    <property type="evidence" value="ECO:0007669"/>
    <property type="project" value="TreeGrafter"/>
</dbReference>
<dbReference type="PANTHER" id="PTHR14240">
    <property type="entry name" value="RETINITIS PIGMENTOSA GTPASE REGULATOR-INTERACTING PROTEIN"/>
    <property type="match status" value="1"/>
</dbReference>
<dbReference type="AlphaFoldDB" id="A0A8D0HTD1"/>
<sequence>MRKKEKEFEVSLLQLKEQQASGQRLNIQDNVEMIKLHKLLVEKSNAFAAMEGKFLQLQEVW</sequence>
<dbReference type="Proteomes" id="UP000694392">
    <property type="component" value="Unplaced"/>
</dbReference>
<keyword evidence="2" id="KW-1185">Reference proteome</keyword>
<dbReference type="PANTHER" id="PTHR14240:SF4">
    <property type="entry name" value="PROTEIN FANTOM"/>
    <property type="match status" value="1"/>
</dbReference>
<protein>
    <submittedName>
        <fullName evidence="1">Uncharacterized protein</fullName>
    </submittedName>
</protein>
<accession>A0A8D0HTD1</accession>
<evidence type="ECO:0000313" key="1">
    <source>
        <dbReference type="Ensembl" id="ENSSPUP00000024316.1"/>
    </source>
</evidence>
<reference evidence="1" key="1">
    <citation type="submission" date="2025-08" db="UniProtKB">
        <authorList>
            <consortium name="Ensembl"/>
        </authorList>
    </citation>
    <scope>IDENTIFICATION</scope>
</reference>
<name>A0A8D0HTD1_SPHPU</name>
<dbReference type="Ensembl" id="ENSSPUT00000025953.1">
    <property type="protein sequence ID" value="ENSSPUP00000024316.1"/>
    <property type="gene ID" value="ENSSPUG00000018642.1"/>
</dbReference>
<organism evidence="1 2">
    <name type="scientific">Sphenodon punctatus</name>
    <name type="common">Tuatara</name>
    <name type="synonym">Hatteria punctata</name>
    <dbReference type="NCBI Taxonomy" id="8508"/>
    <lineage>
        <taxon>Eukaryota</taxon>
        <taxon>Metazoa</taxon>
        <taxon>Chordata</taxon>
        <taxon>Craniata</taxon>
        <taxon>Vertebrata</taxon>
        <taxon>Euteleostomi</taxon>
        <taxon>Lepidosauria</taxon>
        <taxon>Sphenodontia</taxon>
        <taxon>Sphenodontidae</taxon>
        <taxon>Sphenodon</taxon>
    </lineage>
</organism>
<dbReference type="GO" id="GO:0031870">
    <property type="term" value="F:thromboxane A2 receptor binding"/>
    <property type="evidence" value="ECO:0007669"/>
    <property type="project" value="TreeGrafter"/>
</dbReference>
<dbReference type="GO" id="GO:1905515">
    <property type="term" value="P:non-motile cilium assembly"/>
    <property type="evidence" value="ECO:0007669"/>
    <property type="project" value="TreeGrafter"/>
</dbReference>
<dbReference type="InterPro" id="IPR031139">
    <property type="entry name" value="RPGRIP1_fam"/>
</dbReference>
<evidence type="ECO:0000313" key="2">
    <source>
        <dbReference type="Proteomes" id="UP000694392"/>
    </source>
</evidence>
<reference evidence="1" key="2">
    <citation type="submission" date="2025-09" db="UniProtKB">
        <authorList>
            <consortium name="Ensembl"/>
        </authorList>
    </citation>
    <scope>IDENTIFICATION</scope>
</reference>